<protein>
    <submittedName>
        <fullName evidence="1">Uncharacterized protein</fullName>
    </submittedName>
</protein>
<organism evidence="1 2">
    <name type="scientific">Flavobacterium cupreum</name>
    <dbReference type="NCBI Taxonomy" id="2133766"/>
    <lineage>
        <taxon>Bacteria</taxon>
        <taxon>Pseudomonadati</taxon>
        <taxon>Bacteroidota</taxon>
        <taxon>Flavobacteriia</taxon>
        <taxon>Flavobacteriales</taxon>
        <taxon>Flavobacteriaceae</taxon>
        <taxon>Flavobacterium</taxon>
    </lineage>
</organism>
<sequence length="745" mass="84980">MGNINPQYNDRVQYILKNKDLGEIVITEPIGWTDDDKEYSRHETYDGIFPKFSNSLKFVGSAADFIQLIDDLYDIQAEIELVRNERHPQTDVWTLTYSGYLDLSTWNKEDNQVSVKFNSGGLEQEIKARESESVEVDRMTTMNDTIIPELNPVLVELDGRRIFLRTKFQTKASSNSVRLVNISSDGNKRGSTISVPLELINKSHEDAQSPLNGTLIGDNSWDRTGGAEVGNLFFAVSDKNRDLKIKIELQFQVDITVFDDVDNFVFYARLGTYSSSDLNFKENRILFQKSSYSELNGKIFSVDLDTTISLLTSESLQLVFDQNVDFHNTASQRMEIDVRNIICSLDLEEDSFEDKSITKAILAHELAERLVTIATNKKGAFYSDYFGRTDLGYPVDGEGAFIAFTHGFWVRQFDKLPLPQEETALQSKVSNLFKPITTSFKDFTTSTAAVFNLGMGIENIGNVERVRIEKRSYFWNRNVTVKLPNQVKSLKRYKAVDKYYSSIENGYEKGGDYEEAFGLDEFNVKSNFSTIISKIKNVYIQISKYRADSYGMEFARRKPKSLGDTEDTSYDEDIWFLDLKKGPTGVYQQRKWQDDFDKAPTGIFSPETATNLRLSPFNSLLRHGWWISASVIKYASNKLKFGSSTSNRLLKTKLIGKNEYAENGDIMNSELDPARFIPQYIEFEHVCDFDVMQQVNGTTTILGKKVLNLYGLVEFINEDGEIEKGFLMNLKPNGAGQWKVLKVNR</sequence>
<evidence type="ECO:0000313" key="2">
    <source>
        <dbReference type="Proteomes" id="UP000288102"/>
    </source>
</evidence>
<reference evidence="2" key="1">
    <citation type="journal article" date="2019" name="Syst. Appl. Microbiol.">
        <title>Flavobacterium circumlabens sp. nov. and Flavobacterium cupreum sp. nov., two psychrotrophic species isolated from Antarctic environmental samples.</title>
        <authorList>
            <person name="Kralova S."/>
            <person name="Busse H.-J."/>
            <person name="Svec P."/>
            <person name="Maslanova I."/>
            <person name="Stankova E."/>
            <person name="Bartak M."/>
            <person name="Sedlacek I."/>
        </authorList>
    </citation>
    <scope>NUCLEOTIDE SEQUENCE [LARGE SCALE GENOMIC DNA]</scope>
    <source>
        <strain evidence="2">CCM 8825</strain>
    </source>
</reference>
<dbReference type="Proteomes" id="UP000288102">
    <property type="component" value="Unassembled WGS sequence"/>
</dbReference>
<dbReference type="RefSeq" id="WP_127340133.1">
    <property type="nucleotide sequence ID" value="NZ_QWDM01000015.1"/>
</dbReference>
<evidence type="ECO:0000313" key="1">
    <source>
        <dbReference type="EMBL" id="RUT68693.1"/>
    </source>
</evidence>
<accession>A0A434A2R5</accession>
<dbReference type="AlphaFoldDB" id="A0A434A2R5"/>
<comment type="caution">
    <text evidence="1">The sequence shown here is derived from an EMBL/GenBank/DDBJ whole genome shotgun (WGS) entry which is preliminary data.</text>
</comment>
<name>A0A434A2R5_9FLAO</name>
<proteinExistence type="predicted"/>
<gene>
    <name evidence="1" type="ORF">D0817_20245</name>
</gene>
<dbReference type="EMBL" id="QWDM01000015">
    <property type="protein sequence ID" value="RUT68693.1"/>
    <property type="molecule type" value="Genomic_DNA"/>
</dbReference>
<dbReference type="OrthoDB" id="1286096at2"/>
<keyword evidence="2" id="KW-1185">Reference proteome</keyword>